<dbReference type="Proteomes" id="UP001157418">
    <property type="component" value="Unassembled WGS sequence"/>
</dbReference>
<keyword evidence="2" id="KW-1185">Reference proteome</keyword>
<reference evidence="1 2" key="1">
    <citation type="submission" date="2022-01" db="EMBL/GenBank/DDBJ databases">
        <authorList>
            <person name="Xiong W."/>
            <person name="Schranz E."/>
        </authorList>
    </citation>
    <scope>NUCLEOTIDE SEQUENCE [LARGE SCALE GENOMIC DNA]</scope>
</reference>
<comment type="caution">
    <text evidence="1">The sequence shown here is derived from an EMBL/GenBank/DDBJ whole genome shotgun (WGS) entry which is preliminary data.</text>
</comment>
<evidence type="ECO:0000313" key="1">
    <source>
        <dbReference type="EMBL" id="CAH1449293.1"/>
    </source>
</evidence>
<gene>
    <name evidence="1" type="ORF">LVIROSA_LOCUS34782</name>
</gene>
<evidence type="ECO:0000313" key="2">
    <source>
        <dbReference type="Proteomes" id="UP001157418"/>
    </source>
</evidence>
<accession>A0AAU9PH85</accession>
<organism evidence="1 2">
    <name type="scientific">Lactuca virosa</name>
    <dbReference type="NCBI Taxonomy" id="75947"/>
    <lineage>
        <taxon>Eukaryota</taxon>
        <taxon>Viridiplantae</taxon>
        <taxon>Streptophyta</taxon>
        <taxon>Embryophyta</taxon>
        <taxon>Tracheophyta</taxon>
        <taxon>Spermatophyta</taxon>
        <taxon>Magnoliopsida</taxon>
        <taxon>eudicotyledons</taxon>
        <taxon>Gunneridae</taxon>
        <taxon>Pentapetalae</taxon>
        <taxon>asterids</taxon>
        <taxon>campanulids</taxon>
        <taxon>Asterales</taxon>
        <taxon>Asteraceae</taxon>
        <taxon>Cichorioideae</taxon>
        <taxon>Cichorieae</taxon>
        <taxon>Lactucinae</taxon>
        <taxon>Lactuca</taxon>
    </lineage>
</organism>
<name>A0AAU9PH85_9ASTR</name>
<sequence length="86" mass="9933">MEMVRPLNLEKGAQDKYATGLPFCHLTLLPTNRCIVGSWRRRPKSDRRSGFWSVDCLTLSLRSPHTHFIINFLLGFAENKGRGMER</sequence>
<protein>
    <submittedName>
        <fullName evidence="1">Uncharacterized protein</fullName>
    </submittedName>
</protein>
<dbReference type="AlphaFoldDB" id="A0AAU9PH85"/>
<dbReference type="EMBL" id="CAKMRJ010005634">
    <property type="protein sequence ID" value="CAH1449293.1"/>
    <property type="molecule type" value="Genomic_DNA"/>
</dbReference>
<proteinExistence type="predicted"/>